<dbReference type="EMBL" id="KV426544">
    <property type="protein sequence ID" value="KZV79912.1"/>
    <property type="molecule type" value="Genomic_DNA"/>
</dbReference>
<keyword evidence="3" id="KW-1185">Reference proteome</keyword>
<dbReference type="Proteomes" id="UP000077266">
    <property type="component" value="Unassembled WGS sequence"/>
</dbReference>
<sequence length="214" mass="23332">MPPLLDADDSDEFVEIPRPSAPRPDDERQSGLVSVVTSPRPSTPYDNDFEDTDVFPTGASTLTLPPATRGISPPRYVRNGTPSSSRAARRTGFRLPDDDSGDDCRTDDETSDEEVDELMDDDLTDRDASSSPDPVFVPVDLNHGSRPVAFEIAARDIDVTDVADGILAFDPKSLAARYRNSPGPNGEQHSVRHVINVDGDRAADIIQHRAYSRS</sequence>
<feature type="region of interest" description="Disordered" evidence="1">
    <location>
        <begin position="1"/>
        <end position="141"/>
    </location>
</feature>
<dbReference type="AlphaFoldDB" id="A0A165B697"/>
<proteinExistence type="predicted"/>
<organism evidence="2 3">
    <name type="scientific">Exidia glandulosa HHB12029</name>
    <dbReference type="NCBI Taxonomy" id="1314781"/>
    <lineage>
        <taxon>Eukaryota</taxon>
        <taxon>Fungi</taxon>
        <taxon>Dikarya</taxon>
        <taxon>Basidiomycota</taxon>
        <taxon>Agaricomycotina</taxon>
        <taxon>Agaricomycetes</taxon>
        <taxon>Auriculariales</taxon>
        <taxon>Exidiaceae</taxon>
        <taxon>Exidia</taxon>
    </lineage>
</organism>
<accession>A0A165B697</accession>
<reference evidence="2 3" key="1">
    <citation type="journal article" date="2016" name="Mol. Biol. Evol.">
        <title>Comparative Genomics of Early-Diverging Mushroom-Forming Fungi Provides Insights into the Origins of Lignocellulose Decay Capabilities.</title>
        <authorList>
            <person name="Nagy L.G."/>
            <person name="Riley R."/>
            <person name="Tritt A."/>
            <person name="Adam C."/>
            <person name="Daum C."/>
            <person name="Floudas D."/>
            <person name="Sun H."/>
            <person name="Yadav J.S."/>
            <person name="Pangilinan J."/>
            <person name="Larsson K.H."/>
            <person name="Matsuura K."/>
            <person name="Barry K."/>
            <person name="Labutti K."/>
            <person name="Kuo R."/>
            <person name="Ohm R.A."/>
            <person name="Bhattacharya S.S."/>
            <person name="Shirouzu T."/>
            <person name="Yoshinaga Y."/>
            <person name="Martin F.M."/>
            <person name="Grigoriev I.V."/>
            <person name="Hibbett D.S."/>
        </authorList>
    </citation>
    <scope>NUCLEOTIDE SEQUENCE [LARGE SCALE GENOMIC DNA]</scope>
    <source>
        <strain evidence="2 3">HHB12029</strain>
    </source>
</reference>
<feature type="compositionally biased region" description="Acidic residues" evidence="1">
    <location>
        <begin position="1"/>
        <end position="14"/>
    </location>
</feature>
<evidence type="ECO:0000313" key="3">
    <source>
        <dbReference type="Proteomes" id="UP000077266"/>
    </source>
</evidence>
<name>A0A165B697_EXIGL</name>
<protein>
    <submittedName>
        <fullName evidence="2">Uncharacterized protein</fullName>
    </submittedName>
</protein>
<feature type="compositionally biased region" description="Acidic residues" evidence="1">
    <location>
        <begin position="109"/>
        <end position="124"/>
    </location>
</feature>
<gene>
    <name evidence="2" type="ORF">EXIGLDRAFT_733981</name>
</gene>
<evidence type="ECO:0000313" key="2">
    <source>
        <dbReference type="EMBL" id="KZV79912.1"/>
    </source>
</evidence>
<dbReference type="InParanoid" id="A0A165B697"/>
<evidence type="ECO:0000256" key="1">
    <source>
        <dbReference type="SAM" id="MobiDB-lite"/>
    </source>
</evidence>
<feature type="compositionally biased region" description="Polar residues" evidence="1">
    <location>
        <begin position="31"/>
        <end position="40"/>
    </location>
</feature>